<reference evidence="3 4" key="1">
    <citation type="submission" date="2017-10" db="EMBL/GenBank/DDBJ databases">
        <title>Draft genome sequences of strains TRE 1, TRE 9, TRE H and TRI 7, isolated from tamarins, belonging to four potential novel Bifidobacterium species.</title>
        <authorList>
            <person name="Mattarelli P."/>
            <person name="Modesto M."/>
            <person name="Puglisi E."/>
            <person name="Morelli L."/>
            <person name="Spezio C."/>
            <person name="Bonetti A."/>
            <person name="Sandri C."/>
        </authorList>
    </citation>
    <scope>NUCLEOTIDE SEQUENCE [LARGE SCALE GENOMIC DNA]</scope>
    <source>
        <strain evidence="4">TRI7</strain>
    </source>
</reference>
<dbReference type="Proteomes" id="UP000231451">
    <property type="component" value="Unassembled WGS sequence"/>
</dbReference>
<keyword evidence="2" id="KW-0812">Transmembrane</keyword>
<name>A0A2M9HG10_9BIFI</name>
<comment type="caution">
    <text evidence="3">The sequence shown here is derived from an EMBL/GenBank/DDBJ whole genome shotgun (WGS) entry which is preliminary data.</text>
</comment>
<protein>
    <submittedName>
        <fullName evidence="3">Uncharacterized protein</fullName>
    </submittedName>
</protein>
<feature type="region of interest" description="Disordered" evidence="1">
    <location>
        <begin position="63"/>
        <end position="86"/>
    </location>
</feature>
<dbReference type="AlphaFoldDB" id="A0A2M9HG10"/>
<evidence type="ECO:0000256" key="2">
    <source>
        <dbReference type="SAM" id="Phobius"/>
    </source>
</evidence>
<dbReference type="EMBL" id="PEBK01000002">
    <property type="protein sequence ID" value="PJM75754.1"/>
    <property type="molecule type" value="Genomic_DNA"/>
</dbReference>
<organism evidence="3 4">
    <name type="scientific">Bifidobacterium simiarum</name>
    <dbReference type="NCBI Taxonomy" id="2045441"/>
    <lineage>
        <taxon>Bacteria</taxon>
        <taxon>Bacillati</taxon>
        <taxon>Actinomycetota</taxon>
        <taxon>Actinomycetes</taxon>
        <taxon>Bifidobacteriales</taxon>
        <taxon>Bifidobacteriaceae</taxon>
        <taxon>Bifidobacterium</taxon>
    </lineage>
</organism>
<keyword evidence="2" id="KW-1133">Transmembrane helix</keyword>
<keyword evidence="2" id="KW-0472">Membrane</keyword>
<evidence type="ECO:0000256" key="1">
    <source>
        <dbReference type="SAM" id="MobiDB-lite"/>
    </source>
</evidence>
<accession>A0A2M9HG10</accession>
<gene>
    <name evidence="3" type="ORF">CSQ87_02370</name>
</gene>
<keyword evidence="4" id="KW-1185">Reference proteome</keyword>
<evidence type="ECO:0000313" key="3">
    <source>
        <dbReference type="EMBL" id="PJM75754.1"/>
    </source>
</evidence>
<proteinExistence type="predicted"/>
<evidence type="ECO:0000313" key="4">
    <source>
        <dbReference type="Proteomes" id="UP000231451"/>
    </source>
</evidence>
<feature type="transmembrane region" description="Helical" evidence="2">
    <location>
        <begin position="21"/>
        <end position="45"/>
    </location>
</feature>
<sequence>MSQQDRTASPQNGTAHPIRRRIGLAALAILAVIGIGYVGYVNLWLPSRPLDVSHLRIDITSTTSTTTTTGNTSDTTTDATAGNATGVMTGSPLTKARLNDGATAIVNHYQDLHGCAIDRIAYDGRRSHAELQSEQRMAAKSPDSASTVASAISEYGIGHVADFQMDFTCRVPASGFGKGTTQGYNVWLAYAPTNPNADHGWVFIDSGY</sequence>